<dbReference type="RefSeq" id="WP_185008061.1">
    <property type="nucleotide sequence ID" value="NZ_BAAAUI010000008.1"/>
</dbReference>
<dbReference type="Gene3D" id="3.60.10.10">
    <property type="entry name" value="Endonuclease/exonuclease/phosphatase"/>
    <property type="match status" value="1"/>
</dbReference>
<dbReference type="GO" id="GO:0004519">
    <property type="term" value="F:endonuclease activity"/>
    <property type="evidence" value="ECO:0007669"/>
    <property type="project" value="UniProtKB-KW"/>
</dbReference>
<keyword evidence="1" id="KW-1133">Transmembrane helix</keyword>
<dbReference type="InterPro" id="IPR036691">
    <property type="entry name" value="Endo/exonu/phosph_ase_sf"/>
</dbReference>
<keyword evidence="3" id="KW-0269">Exonuclease</keyword>
<evidence type="ECO:0000256" key="1">
    <source>
        <dbReference type="SAM" id="Phobius"/>
    </source>
</evidence>
<evidence type="ECO:0000313" key="3">
    <source>
        <dbReference type="EMBL" id="MBB4681467.1"/>
    </source>
</evidence>
<feature type="transmembrane region" description="Helical" evidence="1">
    <location>
        <begin position="40"/>
        <end position="62"/>
    </location>
</feature>
<accession>A0A7W7CI81</accession>
<organism evidence="3 4">
    <name type="scientific">Crossiella cryophila</name>
    <dbReference type="NCBI Taxonomy" id="43355"/>
    <lineage>
        <taxon>Bacteria</taxon>
        <taxon>Bacillati</taxon>
        <taxon>Actinomycetota</taxon>
        <taxon>Actinomycetes</taxon>
        <taxon>Pseudonocardiales</taxon>
        <taxon>Pseudonocardiaceae</taxon>
        <taxon>Crossiella</taxon>
    </lineage>
</organism>
<dbReference type="SUPFAM" id="SSF56219">
    <property type="entry name" value="DNase I-like"/>
    <property type="match status" value="1"/>
</dbReference>
<dbReference type="AlphaFoldDB" id="A0A7W7CI81"/>
<keyword evidence="1" id="KW-0812">Transmembrane</keyword>
<comment type="caution">
    <text evidence="3">The sequence shown here is derived from an EMBL/GenBank/DDBJ whole genome shotgun (WGS) entry which is preliminary data.</text>
</comment>
<feature type="transmembrane region" description="Helical" evidence="1">
    <location>
        <begin position="69"/>
        <end position="89"/>
    </location>
</feature>
<keyword evidence="3" id="KW-0540">Nuclease</keyword>
<reference evidence="3 4" key="1">
    <citation type="submission" date="2020-08" db="EMBL/GenBank/DDBJ databases">
        <title>Sequencing the genomes of 1000 actinobacteria strains.</title>
        <authorList>
            <person name="Klenk H.-P."/>
        </authorList>
    </citation>
    <scope>NUCLEOTIDE SEQUENCE [LARGE SCALE GENOMIC DNA]</scope>
    <source>
        <strain evidence="3 4">DSM 44230</strain>
    </source>
</reference>
<feature type="domain" description="Endonuclease/exonuclease/phosphatase" evidence="2">
    <location>
        <begin position="104"/>
        <end position="302"/>
    </location>
</feature>
<keyword evidence="3" id="KW-0378">Hydrolase</keyword>
<evidence type="ECO:0000313" key="4">
    <source>
        <dbReference type="Proteomes" id="UP000533598"/>
    </source>
</evidence>
<gene>
    <name evidence="3" type="ORF">HNR67_007585</name>
</gene>
<proteinExistence type="predicted"/>
<name>A0A7W7CI81_9PSEU</name>
<dbReference type="EMBL" id="JACHMH010000001">
    <property type="protein sequence ID" value="MBB4681467.1"/>
    <property type="molecule type" value="Genomic_DNA"/>
</dbReference>
<dbReference type="InterPro" id="IPR005135">
    <property type="entry name" value="Endo/exonuclease/phosphatase"/>
</dbReference>
<keyword evidence="3" id="KW-0255">Endonuclease</keyword>
<protein>
    <submittedName>
        <fullName evidence="3">Endonuclease/exonuclease/phosphatase family metal-dependent hydrolase</fullName>
    </submittedName>
</protein>
<keyword evidence="1" id="KW-0472">Membrane</keyword>
<sequence>MTVVDVRPRRRVLSWLGWVGLAPVTLLVVVRVMGLDDGNVLALPMAGLPLVAVGTVVVAVVLGVLRLRAAWLAAVLALVQVVVIVPRFVATGGEAGPVRLRVGTVNSLVGQVDARALVELVRAQRLDVLAVQELPAAGVRALAAAGMDSVLPHQELRPEADTSLYSRLPLSGGGLLAAPTEWPQTVARVEVGGRSIQFVGVHTFWPVGDPAQWARDLASLRSVAGRDVVMLGDFNATLDHASFRGLLSAGMVDTHAELGRGWAPTWPADGWVPPVVELDHVLHGAGLTGVSVAEHSLGGTDHRMVVAELALA</sequence>
<evidence type="ECO:0000259" key="2">
    <source>
        <dbReference type="Pfam" id="PF03372"/>
    </source>
</evidence>
<keyword evidence="4" id="KW-1185">Reference proteome</keyword>
<dbReference type="GO" id="GO:0004527">
    <property type="term" value="F:exonuclease activity"/>
    <property type="evidence" value="ECO:0007669"/>
    <property type="project" value="UniProtKB-KW"/>
</dbReference>
<feature type="transmembrane region" description="Helical" evidence="1">
    <location>
        <begin position="12"/>
        <end position="34"/>
    </location>
</feature>
<dbReference type="Proteomes" id="UP000533598">
    <property type="component" value="Unassembled WGS sequence"/>
</dbReference>
<dbReference type="Pfam" id="PF03372">
    <property type="entry name" value="Exo_endo_phos"/>
    <property type="match status" value="1"/>
</dbReference>